<comment type="function">
    <text evidence="5">Bidirectionally degrades single-stranded DNA into large acid-insoluble oligonucleotides, which are then degraded further into small acid-soluble oligonucleotides.</text>
</comment>
<feature type="domain" description="OB-fold nucleic acid binding" evidence="8">
    <location>
        <begin position="12"/>
        <end position="105"/>
    </location>
</feature>
<comment type="similarity">
    <text evidence="5 6">Belongs to the XseA family.</text>
</comment>
<dbReference type="AlphaFoldDB" id="A0A4R2L2L0"/>
<evidence type="ECO:0000313" key="9">
    <source>
        <dbReference type="EMBL" id="TCO80714.1"/>
    </source>
</evidence>
<keyword evidence="1 5" id="KW-0963">Cytoplasm</keyword>
<comment type="subcellular location">
    <subcellularLocation>
        <location evidence="5 6">Cytoplasm</location>
    </subcellularLocation>
</comment>
<comment type="subunit">
    <text evidence="5">Heterooligomer composed of large and small subunits.</text>
</comment>
<keyword evidence="4 5" id="KW-0269">Exonuclease</keyword>
<evidence type="ECO:0000256" key="1">
    <source>
        <dbReference type="ARBA" id="ARBA00022490"/>
    </source>
</evidence>
<dbReference type="GO" id="GO:0009318">
    <property type="term" value="C:exodeoxyribonuclease VII complex"/>
    <property type="evidence" value="ECO:0007669"/>
    <property type="project" value="UniProtKB-UniRule"/>
</dbReference>
<dbReference type="InterPro" id="IPR020579">
    <property type="entry name" value="Exonuc_VII_lsu_C"/>
</dbReference>
<evidence type="ECO:0000256" key="4">
    <source>
        <dbReference type="ARBA" id="ARBA00022839"/>
    </source>
</evidence>
<dbReference type="GO" id="GO:0005737">
    <property type="term" value="C:cytoplasm"/>
    <property type="evidence" value="ECO:0007669"/>
    <property type="project" value="UniProtKB-SubCell"/>
</dbReference>
<dbReference type="HAMAP" id="MF_00378">
    <property type="entry name" value="Exonuc_7_L"/>
    <property type="match status" value="1"/>
</dbReference>
<evidence type="ECO:0000256" key="2">
    <source>
        <dbReference type="ARBA" id="ARBA00022722"/>
    </source>
</evidence>
<dbReference type="RefSeq" id="WP_132542921.1">
    <property type="nucleotide sequence ID" value="NZ_SLWY01000012.1"/>
</dbReference>
<dbReference type="OrthoDB" id="9802795at2"/>
<gene>
    <name evidence="5" type="primary">xseA</name>
    <name evidence="9" type="ORF">EV699_11249</name>
</gene>
<keyword evidence="2 5" id="KW-0540">Nuclease</keyword>
<dbReference type="Proteomes" id="UP000295765">
    <property type="component" value="Unassembled WGS sequence"/>
</dbReference>
<evidence type="ECO:0000256" key="3">
    <source>
        <dbReference type="ARBA" id="ARBA00022801"/>
    </source>
</evidence>
<dbReference type="GO" id="GO:0006308">
    <property type="term" value="P:DNA catabolic process"/>
    <property type="evidence" value="ECO:0007669"/>
    <property type="project" value="UniProtKB-UniRule"/>
</dbReference>
<keyword evidence="10" id="KW-1185">Reference proteome</keyword>
<keyword evidence="3 5" id="KW-0378">Hydrolase</keyword>
<dbReference type="Pfam" id="PF02601">
    <property type="entry name" value="Exonuc_VII_L"/>
    <property type="match status" value="1"/>
</dbReference>
<evidence type="ECO:0000259" key="8">
    <source>
        <dbReference type="Pfam" id="PF13742"/>
    </source>
</evidence>
<dbReference type="InterPro" id="IPR003753">
    <property type="entry name" value="Exonuc_VII_L"/>
</dbReference>
<evidence type="ECO:0000256" key="5">
    <source>
        <dbReference type="HAMAP-Rule" id="MF_00378"/>
    </source>
</evidence>
<name>A0A4R2L2L0_9GAMM</name>
<comment type="caution">
    <text evidence="9">The sequence shown here is derived from an EMBL/GenBank/DDBJ whole genome shotgun (WGS) entry which is preliminary data.</text>
</comment>
<dbReference type="GO" id="GO:0003676">
    <property type="term" value="F:nucleic acid binding"/>
    <property type="evidence" value="ECO:0007669"/>
    <property type="project" value="InterPro"/>
</dbReference>
<protein>
    <recommendedName>
        <fullName evidence="5">Exodeoxyribonuclease 7 large subunit</fullName>
        <ecNumber evidence="5">3.1.11.6</ecNumber>
    </recommendedName>
    <alternativeName>
        <fullName evidence="5">Exodeoxyribonuclease VII large subunit</fullName>
        <shortName evidence="5">Exonuclease VII large subunit</shortName>
    </alternativeName>
</protein>
<feature type="domain" description="Exonuclease VII large subunit C-terminal" evidence="7">
    <location>
        <begin position="128"/>
        <end position="443"/>
    </location>
</feature>
<dbReference type="NCBIfam" id="TIGR00237">
    <property type="entry name" value="xseA"/>
    <property type="match status" value="1"/>
</dbReference>
<comment type="catalytic activity">
    <reaction evidence="5 6">
        <text>Exonucleolytic cleavage in either 5'- to 3'- or 3'- to 5'-direction to yield nucleoside 5'-phosphates.</text>
        <dbReference type="EC" id="3.1.11.6"/>
    </reaction>
</comment>
<dbReference type="PANTHER" id="PTHR30008:SF0">
    <property type="entry name" value="EXODEOXYRIBONUCLEASE 7 LARGE SUBUNIT"/>
    <property type="match status" value="1"/>
</dbReference>
<dbReference type="GO" id="GO:0008855">
    <property type="term" value="F:exodeoxyribonuclease VII activity"/>
    <property type="evidence" value="ECO:0007669"/>
    <property type="project" value="UniProtKB-UniRule"/>
</dbReference>
<reference evidence="9 10" key="1">
    <citation type="submission" date="2019-03" db="EMBL/GenBank/DDBJ databases">
        <title>Genomic Encyclopedia of Type Strains, Phase IV (KMG-IV): sequencing the most valuable type-strain genomes for metagenomic binning, comparative biology and taxonomic classification.</title>
        <authorList>
            <person name="Goeker M."/>
        </authorList>
    </citation>
    <scope>NUCLEOTIDE SEQUENCE [LARGE SCALE GENOMIC DNA]</scope>
    <source>
        <strain evidence="9 10">DSM 25287</strain>
    </source>
</reference>
<organism evidence="9 10">
    <name type="scientific">Plasticicumulans lactativorans</name>
    <dbReference type="NCBI Taxonomy" id="1133106"/>
    <lineage>
        <taxon>Bacteria</taxon>
        <taxon>Pseudomonadati</taxon>
        <taxon>Pseudomonadota</taxon>
        <taxon>Gammaproteobacteria</taxon>
        <taxon>Candidatus Competibacteraceae</taxon>
        <taxon>Plasticicumulans</taxon>
    </lineage>
</organism>
<dbReference type="InterPro" id="IPR025824">
    <property type="entry name" value="OB-fold_nuc-bd_dom"/>
</dbReference>
<sequence length="451" mass="49630">MSTVTAPERDIYSVTRLNRSVRSVLESEFTLLWVEGEVSNLSRPASGHLYFSLKDADAQVRCAMFRTRVQLLREPLANGQKVVARARVTLYEPRGDFQLVVEHVEAAGAGDLRRRFDELRLRLAAEGLFDAAAKRPLPRFPRRIGVITSASGAALHDVLTALGRRHPGLPVCVYPTPVQGEGAAARIAAALATASRRRDCDVLLLVRGGGSLEDLWAFNEEIVARAIRACALPVVSGVGHETDVTIADFAADLRAATPTAAAELASPAAAEWRARVSGLRERLARAVQRRLALLRRQFDSLGARLDRQAPTRRLQARAQRLDELESRLRRALRRCLERRHARLALLRQRLAAQSPGARLHAIRQRLARAEAGLGATLRRVLERRRQRLLTAERALQALSPLATLGRGYAIVRDPASGRVLRRAGDTAPDARLEALLGHGSLQVRVSSVHED</sequence>
<evidence type="ECO:0000256" key="6">
    <source>
        <dbReference type="RuleBase" id="RU004355"/>
    </source>
</evidence>
<dbReference type="CDD" id="cd04489">
    <property type="entry name" value="ExoVII_LU_OBF"/>
    <property type="match status" value="1"/>
</dbReference>
<dbReference type="PANTHER" id="PTHR30008">
    <property type="entry name" value="EXODEOXYRIBONUCLEASE 7 LARGE SUBUNIT"/>
    <property type="match status" value="1"/>
</dbReference>
<evidence type="ECO:0000259" key="7">
    <source>
        <dbReference type="Pfam" id="PF02601"/>
    </source>
</evidence>
<accession>A0A4R2L2L0</accession>
<dbReference type="Pfam" id="PF13742">
    <property type="entry name" value="tRNA_anti_2"/>
    <property type="match status" value="1"/>
</dbReference>
<evidence type="ECO:0000313" key="10">
    <source>
        <dbReference type="Proteomes" id="UP000295765"/>
    </source>
</evidence>
<proteinExistence type="inferred from homology"/>
<dbReference type="EMBL" id="SLWY01000012">
    <property type="protein sequence ID" value="TCO80714.1"/>
    <property type="molecule type" value="Genomic_DNA"/>
</dbReference>
<dbReference type="EC" id="3.1.11.6" evidence="5"/>